<evidence type="ECO:0000313" key="3">
    <source>
        <dbReference type="WBParaSite" id="nRc.2.0.1.t18491-RA"/>
    </source>
</evidence>
<organism evidence="2 3">
    <name type="scientific">Romanomermis culicivorax</name>
    <name type="common">Nematode worm</name>
    <dbReference type="NCBI Taxonomy" id="13658"/>
    <lineage>
        <taxon>Eukaryota</taxon>
        <taxon>Metazoa</taxon>
        <taxon>Ecdysozoa</taxon>
        <taxon>Nematoda</taxon>
        <taxon>Enoplea</taxon>
        <taxon>Dorylaimia</taxon>
        <taxon>Mermithida</taxon>
        <taxon>Mermithoidea</taxon>
        <taxon>Mermithidae</taxon>
        <taxon>Romanomermis</taxon>
    </lineage>
</organism>
<evidence type="ECO:0000256" key="1">
    <source>
        <dbReference type="SAM" id="MobiDB-lite"/>
    </source>
</evidence>
<dbReference type="AlphaFoldDB" id="A0A915IYJ0"/>
<name>A0A915IYJ0_ROMCU</name>
<dbReference type="Proteomes" id="UP000887565">
    <property type="component" value="Unplaced"/>
</dbReference>
<proteinExistence type="predicted"/>
<keyword evidence="2" id="KW-1185">Reference proteome</keyword>
<protein>
    <submittedName>
        <fullName evidence="3">Uncharacterized protein</fullName>
    </submittedName>
</protein>
<feature type="region of interest" description="Disordered" evidence="1">
    <location>
        <begin position="56"/>
        <end position="77"/>
    </location>
</feature>
<accession>A0A915IYJ0</accession>
<dbReference type="WBParaSite" id="nRc.2.0.1.t18491-RA">
    <property type="protein sequence ID" value="nRc.2.0.1.t18491-RA"/>
    <property type="gene ID" value="nRc.2.0.1.g18491"/>
</dbReference>
<reference evidence="3" key="1">
    <citation type="submission" date="2022-11" db="UniProtKB">
        <authorList>
            <consortium name="WormBaseParasite"/>
        </authorList>
    </citation>
    <scope>IDENTIFICATION</scope>
</reference>
<evidence type="ECO:0000313" key="2">
    <source>
        <dbReference type="Proteomes" id="UP000887565"/>
    </source>
</evidence>
<sequence length="119" mass="12592">MGRIMGKIVGKRREKSKLNTEFNLQIPNISYNAGVPIVPMPTIALDLQQAGLGNPNLNATGLPPGNNAPPVKAKESPAQSYNKLTSCVQIVSTLSTFGPSMGLRADLRLLKSSTTTATT</sequence>